<dbReference type="InterPro" id="IPR038454">
    <property type="entry name" value="DnaA_N_sf"/>
</dbReference>
<feature type="binding site" evidence="8">
    <location>
        <position position="150"/>
    </location>
    <ligand>
        <name>ATP</name>
        <dbReference type="ChEBI" id="CHEBI:30616"/>
    </ligand>
</feature>
<keyword evidence="3 8" id="KW-0235">DNA replication</keyword>
<dbReference type="PROSITE" id="PS01008">
    <property type="entry name" value="DNAA"/>
    <property type="match status" value="1"/>
</dbReference>
<dbReference type="InterPro" id="IPR003593">
    <property type="entry name" value="AAA+_ATPase"/>
</dbReference>
<dbReference type="Pfam" id="PF11638">
    <property type="entry name" value="DnaA_N"/>
    <property type="match status" value="1"/>
</dbReference>
<evidence type="ECO:0000259" key="13">
    <source>
        <dbReference type="SMART" id="SM00760"/>
    </source>
</evidence>
<dbReference type="NCBIfam" id="TIGR00362">
    <property type="entry name" value="DnaA"/>
    <property type="match status" value="1"/>
</dbReference>
<keyword evidence="4 8" id="KW-0547">Nucleotide-binding</keyword>
<evidence type="ECO:0000256" key="4">
    <source>
        <dbReference type="ARBA" id="ARBA00022741"/>
    </source>
</evidence>
<comment type="caution">
    <text evidence="8">Lacks conserved residue(s) required for the propagation of feature annotation.</text>
</comment>
<evidence type="ECO:0000259" key="12">
    <source>
        <dbReference type="SMART" id="SM00382"/>
    </source>
</evidence>
<feature type="region of interest" description="Domain IV, binds dsDNA" evidence="8">
    <location>
        <begin position="323"/>
        <end position="444"/>
    </location>
</feature>
<comment type="function">
    <text evidence="8 10">Plays an essential role in the initiation and regulation of chromosomal replication. ATP-DnaA binds to the origin of replication (oriC) to initiate formation of the DNA replication initiation complex once per cell cycle. Binds the DnaA box (a 9 base pair repeat at the origin) and separates the double-stranded (ds)DNA. Forms a right-handed helical filament on oriC DNA; dsDNA binds to the exterior of the filament while single-stranded (ss)DNA is stabiized in the filament's interior. The ATP-DnaA-oriC complex binds and stabilizes one strand of the AT-rich DNA unwinding element (DUE), permitting loading of DNA polymerase. After initiation quickly degrades to an ADP-DnaA complex that is not apt for DNA replication. Binds acidic phospholipids.</text>
</comment>
<feature type="binding site" evidence="8">
    <location>
        <position position="152"/>
    </location>
    <ligand>
        <name>ATP</name>
        <dbReference type="ChEBI" id="CHEBI:30616"/>
    </ligand>
</feature>
<dbReference type="Gene3D" id="3.40.50.300">
    <property type="entry name" value="P-loop containing nucleotide triphosphate hydrolases"/>
    <property type="match status" value="1"/>
</dbReference>
<dbReference type="Pfam" id="PF00308">
    <property type="entry name" value="Bac_DnaA"/>
    <property type="match status" value="1"/>
</dbReference>
<evidence type="ECO:0000256" key="1">
    <source>
        <dbReference type="ARBA" id="ARBA00006583"/>
    </source>
</evidence>
<feature type="binding site" evidence="8">
    <location>
        <position position="153"/>
    </location>
    <ligand>
        <name>ATP</name>
        <dbReference type="ChEBI" id="CHEBI:30616"/>
    </ligand>
</feature>
<dbReference type="InterPro" id="IPR010921">
    <property type="entry name" value="Trp_repressor/repl_initiator"/>
</dbReference>
<dbReference type="InterPro" id="IPR018312">
    <property type="entry name" value="Chromosome_initiator_DnaA_CS"/>
</dbReference>
<dbReference type="InterPro" id="IPR013159">
    <property type="entry name" value="DnaA_C"/>
</dbReference>
<dbReference type="Gene3D" id="1.10.8.60">
    <property type="match status" value="1"/>
</dbReference>
<dbReference type="InterPro" id="IPR024633">
    <property type="entry name" value="DnaA_N_dom"/>
</dbReference>
<dbReference type="GO" id="GO:0006275">
    <property type="term" value="P:regulation of DNA replication"/>
    <property type="evidence" value="ECO:0007669"/>
    <property type="project" value="UniProtKB-UniRule"/>
</dbReference>
<evidence type="ECO:0000256" key="10">
    <source>
        <dbReference type="RuleBase" id="RU000577"/>
    </source>
</evidence>
<dbReference type="SMART" id="SM00382">
    <property type="entry name" value="AAA"/>
    <property type="match status" value="1"/>
</dbReference>
<dbReference type="SUPFAM" id="SSF52540">
    <property type="entry name" value="P-loop containing nucleoside triphosphate hydrolases"/>
    <property type="match status" value="1"/>
</dbReference>
<dbReference type="GO" id="GO:0003688">
    <property type="term" value="F:DNA replication origin binding"/>
    <property type="evidence" value="ECO:0007669"/>
    <property type="project" value="UniProtKB-UniRule"/>
</dbReference>
<comment type="subcellular location">
    <subcellularLocation>
        <location evidence="8">Cytoplasm</location>
    </subcellularLocation>
</comment>
<dbReference type="AlphaFoldDB" id="A0A660SBZ4"/>
<evidence type="ECO:0000256" key="6">
    <source>
        <dbReference type="ARBA" id="ARBA00023121"/>
    </source>
</evidence>
<dbReference type="InterPro" id="IPR020591">
    <property type="entry name" value="Chromosome_initiator_DnaA-like"/>
</dbReference>
<protein>
    <recommendedName>
        <fullName evidence="8 9">Chromosomal replication initiator protein DnaA</fullName>
    </recommendedName>
</protein>
<feature type="domain" description="Chromosomal replication initiator DnaA C-terminal" evidence="13">
    <location>
        <begin position="351"/>
        <end position="420"/>
    </location>
</feature>
<dbReference type="Proteomes" id="UP000282321">
    <property type="component" value="Unassembled WGS sequence"/>
</dbReference>
<keyword evidence="7 8" id="KW-0238">DNA-binding</keyword>
<organism evidence="14 15">
    <name type="scientific">candidate division TA06 bacterium</name>
    <dbReference type="NCBI Taxonomy" id="2250710"/>
    <lineage>
        <taxon>Bacteria</taxon>
        <taxon>Bacteria division TA06</taxon>
    </lineage>
</organism>
<dbReference type="GO" id="GO:0008289">
    <property type="term" value="F:lipid binding"/>
    <property type="evidence" value="ECO:0007669"/>
    <property type="project" value="UniProtKB-KW"/>
</dbReference>
<dbReference type="GO" id="GO:0005524">
    <property type="term" value="F:ATP binding"/>
    <property type="evidence" value="ECO:0007669"/>
    <property type="project" value="UniProtKB-UniRule"/>
</dbReference>
<feature type="binding site" evidence="8">
    <location>
        <position position="154"/>
    </location>
    <ligand>
        <name>ATP</name>
        <dbReference type="ChEBI" id="CHEBI:30616"/>
    </ligand>
</feature>
<reference evidence="14 15" key="1">
    <citation type="submission" date="2018-06" db="EMBL/GenBank/DDBJ databases">
        <title>Extensive metabolic versatility and redundancy in microbially diverse, dynamic hydrothermal sediments.</title>
        <authorList>
            <person name="Dombrowski N."/>
            <person name="Teske A."/>
            <person name="Baker B.J."/>
        </authorList>
    </citation>
    <scope>NUCLEOTIDE SEQUENCE [LARGE SCALE GENOMIC DNA]</scope>
    <source>
        <strain evidence="14">B35_G9</strain>
    </source>
</reference>
<evidence type="ECO:0000313" key="15">
    <source>
        <dbReference type="Proteomes" id="UP000282321"/>
    </source>
</evidence>
<keyword evidence="6 8" id="KW-0446">Lipid-binding</keyword>
<name>A0A660SBZ4_UNCT6</name>
<feature type="region of interest" description="Domain I, interacts with DnaA modulators" evidence="8">
    <location>
        <begin position="1"/>
        <end position="87"/>
    </location>
</feature>
<dbReference type="SMART" id="SM00760">
    <property type="entry name" value="Bac_DnaA_C"/>
    <property type="match status" value="1"/>
</dbReference>
<keyword evidence="2 8" id="KW-0963">Cytoplasm</keyword>
<comment type="subunit">
    <text evidence="8">Oligomerizes as a right-handed, spiral filament on DNA at oriC.</text>
</comment>
<evidence type="ECO:0000256" key="5">
    <source>
        <dbReference type="ARBA" id="ARBA00022840"/>
    </source>
</evidence>
<evidence type="ECO:0000313" key="14">
    <source>
        <dbReference type="EMBL" id="RKX67404.1"/>
    </source>
</evidence>
<gene>
    <name evidence="8" type="primary">dnaA</name>
    <name evidence="14" type="ORF">DRP44_02445</name>
</gene>
<proteinExistence type="inferred from homology"/>
<keyword evidence="5 8" id="KW-0067">ATP-binding</keyword>
<evidence type="ECO:0000256" key="2">
    <source>
        <dbReference type="ARBA" id="ARBA00022490"/>
    </source>
</evidence>
<dbReference type="Gene3D" id="1.10.1750.10">
    <property type="match status" value="1"/>
</dbReference>
<sequence>MSDIINNKWQRVLSIIQKDLKEYTFSTWLKPTKASSLNKNILYVDVPNAFFADWINEHYLQRLEEISKDIFNLNIKIKLNPISDNSETYVNNIKPDPVVTSEEISVFLPKYTFDSFVVGSSNQFAYAGAKAVAEKPGKLYNPFFIYGGVGLGKTHLAQAIGNYLLGNNKKYKVYYTPAEKFMNDLVMAFQTNSTLEFKKRYRQYHVLILDDIQFLSGKVRLQEEIFHTFNALYNSHRQLVITSDKPPREIENLEERLVSRFQSGLIVDIQPPDLVTRIAILKNKIEKENLFIPEDVIFFIAENITSNIRELESAIIKLLAFASLTKTNIDLKTAELALKPLISTTNKKEVSFNKILEYIARETDINKNIILSERRTENIALARQIIMYLARKLTSLSLKEIAFKLNRKDHTTVMSGIKKIEQRMANDSEFKEKINTYLSGLSNE</sequence>
<dbReference type="GO" id="GO:0006270">
    <property type="term" value="P:DNA replication initiation"/>
    <property type="evidence" value="ECO:0007669"/>
    <property type="project" value="UniProtKB-UniRule"/>
</dbReference>
<dbReference type="PANTHER" id="PTHR30050:SF2">
    <property type="entry name" value="CHROMOSOMAL REPLICATION INITIATOR PROTEIN DNAA"/>
    <property type="match status" value="1"/>
</dbReference>
<feature type="region of interest" description="Domain III, AAA+ region" evidence="8">
    <location>
        <begin position="106"/>
        <end position="322"/>
    </location>
</feature>
<feature type="domain" description="AAA+ ATPase" evidence="12">
    <location>
        <begin position="139"/>
        <end position="271"/>
    </location>
</feature>
<dbReference type="CDD" id="cd00009">
    <property type="entry name" value="AAA"/>
    <property type="match status" value="1"/>
</dbReference>
<dbReference type="PRINTS" id="PR00051">
    <property type="entry name" value="DNAA"/>
</dbReference>
<dbReference type="InterPro" id="IPR013317">
    <property type="entry name" value="DnaA_dom"/>
</dbReference>
<evidence type="ECO:0000256" key="7">
    <source>
        <dbReference type="ARBA" id="ARBA00023125"/>
    </source>
</evidence>
<evidence type="ECO:0000256" key="9">
    <source>
        <dbReference type="NCBIfam" id="TIGR00362"/>
    </source>
</evidence>
<dbReference type="GO" id="GO:0005886">
    <property type="term" value="C:plasma membrane"/>
    <property type="evidence" value="ECO:0007669"/>
    <property type="project" value="TreeGrafter"/>
</dbReference>
<dbReference type="EMBL" id="QNBC01000020">
    <property type="protein sequence ID" value="RKX67404.1"/>
    <property type="molecule type" value="Genomic_DNA"/>
</dbReference>
<comment type="domain">
    <text evidence="8">Domain I is involved in oligomerization and binding regulators, domain II is flexibile and of varying length in different bacteria, domain III forms the AAA+ region, while domain IV binds dsDNA.</text>
</comment>
<dbReference type="SUPFAM" id="SSF48295">
    <property type="entry name" value="TrpR-like"/>
    <property type="match status" value="1"/>
</dbReference>
<evidence type="ECO:0000256" key="3">
    <source>
        <dbReference type="ARBA" id="ARBA00022705"/>
    </source>
</evidence>
<dbReference type="FunFam" id="3.40.50.300:FF:000668">
    <property type="entry name" value="Chromosomal replication initiator protein DnaA"/>
    <property type="match status" value="1"/>
</dbReference>
<dbReference type="CDD" id="cd06571">
    <property type="entry name" value="Bac_DnaA_C"/>
    <property type="match status" value="1"/>
</dbReference>
<dbReference type="GO" id="GO:0005737">
    <property type="term" value="C:cytoplasm"/>
    <property type="evidence" value="ECO:0007669"/>
    <property type="project" value="UniProtKB-SubCell"/>
</dbReference>
<comment type="similarity">
    <text evidence="1 8 11">Belongs to the DnaA family.</text>
</comment>
<dbReference type="HAMAP" id="MF_00377">
    <property type="entry name" value="DnaA_bact"/>
    <property type="match status" value="1"/>
</dbReference>
<accession>A0A660SBZ4</accession>
<evidence type="ECO:0000256" key="11">
    <source>
        <dbReference type="RuleBase" id="RU004227"/>
    </source>
</evidence>
<dbReference type="Pfam" id="PF08299">
    <property type="entry name" value="Bac_DnaA_C"/>
    <property type="match status" value="1"/>
</dbReference>
<evidence type="ECO:0000256" key="8">
    <source>
        <dbReference type="HAMAP-Rule" id="MF_00377"/>
    </source>
</evidence>
<dbReference type="PANTHER" id="PTHR30050">
    <property type="entry name" value="CHROMOSOMAL REPLICATION INITIATOR PROTEIN DNAA"/>
    <property type="match status" value="1"/>
</dbReference>
<dbReference type="InterPro" id="IPR001957">
    <property type="entry name" value="Chromosome_initiator_DnaA"/>
</dbReference>
<comment type="caution">
    <text evidence="14">The sequence shown here is derived from an EMBL/GenBank/DDBJ whole genome shotgun (WGS) entry which is preliminary data.</text>
</comment>
<dbReference type="Gene3D" id="3.30.300.180">
    <property type="match status" value="1"/>
</dbReference>
<dbReference type="InterPro" id="IPR027417">
    <property type="entry name" value="P-loop_NTPase"/>
</dbReference>